<evidence type="ECO:0000313" key="3">
    <source>
        <dbReference type="Proteomes" id="UP001166674"/>
    </source>
</evidence>
<evidence type="ECO:0000313" key="2">
    <source>
        <dbReference type="EMBL" id="MBZ3889509.1"/>
    </source>
</evidence>
<reference evidence="2" key="1">
    <citation type="submission" date="2020-03" db="EMBL/GenBank/DDBJ databases">
        <title>Studies in the Genomics of Life Span.</title>
        <authorList>
            <person name="Glass D."/>
        </authorList>
    </citation>
    <scope>NUCLEOTIDE SEQUENCE</scope>
    <source>
        <strain evidence="2">SUZIE</strain>
        <tissue evidence="2">Muscle</tissue>
    </source>
</reference>
<dbReference type="AlphaFoldDB" id="A0AA41NGN3"/>
<name>A0AA41NGN3_SCICA</name>
<dbReference type="Proteomes" id="UP001166674">
    <property type="component" value="Unassembled WGS sequence"/>
</dbReference>
<dbReference type="EMBL" id="JAATJV010432428">
    <property type="protein sequence ID" value="MBZ3889509.1"/>
    <property type="molecule type" value="Genomic_DNA"/>
</dbReference>
<organism evidence="2 3">
    <name type="scientific">Sciurus carolinensis</name>
    <name type="common">Eastern gray squirrel</name>
    <dbReference type="NCBI Taxonomy" id="30640"/>
    <lineage>
        <taxon>Eukaryota</taxon>
        <taxon>Metazoa</taxon>
        <taxon>Chordata</taxon>
        <taxon>Craniata</taxon>
        <taxon>Vertebrata</taxon>
        <taxon>Euteleostomi</taxon>
        <taxon>Mammalia</taxon>
        <taxon>Eutheria</taxon>
        <taxon>Euarchontoglires</taxon>
        <taxon>Glires</taxon>
        <taxon>Rodentia</taxon>
        <taxon>Sciuromorpha</taxon>
        <taxon>Sciuridae</taxon>
        <taxon>Sciurinae</taxon>
        <taxon>Sciurini</taxon>
        <taxon>Sciurus</taxon>
    </lineage>
</organism>
<protein>
    <submittedName>
        <fullName evidence="2">Uncharacterized protein</fullName>
    </submittedName>
</protein>
<gene>
    <name evidence="2" type="ORF">SUZIE_203310</name>
</gene>
<comment type="caution">
    <text evidence="2">The sequence shown here is derived from an EMBL/GenBank/DDBJ whole genome shotgun (WGS) entry which is preliminary data.</text>
</comment>
<evidence type="ECO:0000256" key="1">
    <source>
        <dbReference type="SAM" id="MobiDB-lite"/>
    </source>
</evidence>
<keyword evidence="3" id="KW-1185">Reference proteome</keyword>
<feature type="region of interest" description="Disordered" evidence="1">
    <location>
        <begin position="1"/>
        <end position="84"/>
    </location>
</feature>
<proteinExistence type="predicted"/>
<accession>A0AA41NGN3</accession>
<sequence length="84" mass="8763">MLSGKKAAVGRPGRRWARGGRWRENGSEGSAPSACLSGPEEVMRRAAGWGEPTLRKKEPLRASPPTPPGGPGRAAWVSWASGGA</sequence>